<keyword evidence="3" id="KW-1185">Reference proteome</keyword>
<protein>
    <recommendedName>
        <fullName evidence="1">HD/PDEase domain-containing protein</fullName>
    </recommendedName>
</protein>
<sequence length="281" mass="31560">MKTITASAAKNLSRFLRKDFRKIFGPGYEEIAERLGSLARSTIECLGRSDALYHNLEHTFLVTLVGRDILQGLSLSHRIEPDDYSHLICACLLHDIGYVRGILNGDTETEFVIDEEQRKITLVRGASDAALTPYHVNRSKMFALERLGTSPFVDAERVARAIELTRFPASIDQTVETVGLEPKLVQAADLIGQLGDPMYPKKANALFYEFEEIGLNRQLGYSSPADLIDKYPGFFWNYVSMHIGDGIELLNLTVSGRQWIANLHHHLLCAENSNRMMGPHL</sequence>
<dbReference type="AlphaFoldDB" id="A0A1M7UNV3"/>
<reference evidence="3" key="1">
    <citation type="submission" date="2016-11" db="EMBL/GenBank/DDBJ databases">
        <authorList>
            <person name="Varghese N."/>
            <person name="Submissions S."/>
        </authorList>
    </citation>
    <scope>NUCLEOTIDE SEQUENCE [LARGE SCALE GENOMIC DNA]</scope>
    <source>
        <strain evidence="3">GAS401</strain>
    </source>
</reference>
<evidence type="ECO:0000259" key="1">
    <source>
        <dbReference type="SMART" id="SM00471"/>
    </source>
</evidence>
<accession>A0A1M7UNV3</accession>
<dbReference type="Gene3D" id="1.10.3210.10">
    <property type="entry name" value="Hypothetical protein af1432"/>
    <property type="match status" value="1"/>
</dbReference>
<dbReference type="CDD" id="cd00077">
    <property type="entry name" value="HDc"/>
    <property type="match status" value="1"/>
</dbReference>
<feature type="domain" description="HD/PDEase" evidence="1">
    <location>
        <begin position="51"/>
        <end position="203"/>
    </location>
</feature>
<dbReference type="RefSeq" id="WP_072823449.1">
    <property type="nucleotide sequence ID" value="NZ_LT670849.1"/>
</dbReference>
<dbReference type="SMART" id="SM00471">
    <property type="entry name" value="HDc"/>
    <property type="match status" value="1"/>
</dbReference>
<dbReference type="Proteomes" id="UP000184096">
    <property type="component" value="Chromosome I"/>
</dbReference>
<dbReference type="OrthoDB" id="505007at2"/>
<evidence type="ECO:0000313" key="2">
    <source>
        <dbReference type="EMBL" id="SHN84682.1"/>
    </source>
</evidence>
<dbReference type="InterPro" id="IPR003607">
    <property type="entry name" value="HD/PDEase_dom"/>
</dbReference>
<name>A0A1M7UNV3_9BRAD</name>
<proteinExistence type="predicted"/>
<dbReference type="EMBL" id="LT670849">
    <property type="protein sequence ID" value="SHN84682.1"/>
    <property type="molecule type" value="Genomic_DNA"/>
</dbReference>
<dbReference type="SUPFAM" id="SSF109604">
    <property type="entry name" value="HD-domain/PDEase-like"/>
    <property type="match status" value="1"/>
</dbReference>
<organism evidence="2 3">
    <name type="scientific">Bradyrhizobium erythrophlei</name>
    <dbReference type="NCBI Taxonomy" id="1437360"/>
    <lineage>
        <taxon>Bacteria</taxon>
        <taxon>Pseudomonadati</taxon>
        <taxon>Pseudomonadota</taxon>
        <taxon>Alphaproteobacteria</taxon>
        <taxon>Hyphomicrobiales</taxon>
        <taxon>Nitrobacteraceae</taxon>
        <taxon>Bradyrhizobium</taxon>
    </lineage>
</organism>
<evidence type="ECO:0000313" key="3">
    <source>
        <dbReference type="Proteomes" id="UP000184096"/>
    </source>
</evidence>
<gene>
    <name evidence="2" type="ORF">SAMN05444170_6008</name>
</gene>